<protein>
    <submittedName>
        <fullName evidence="1">Uncharacterized protein</fullName>
    </submittedName>
</protein>
<dbReference type="EMBL" id="PDUG01000002">
    <property type="protein sequence ID" value="PIC49141.1"/>
    <property type="molecule type" value="Genomic_DNA"/>
</dbReference>
<gene>
    <name evidence="1" type="primary">Cnig_chr_II.g7843</name>
    <name evidence="1" type="ORF">B9Z55_007843</name>
</gene>
<accession>A0A2G5VBU5</accession>
<reference evidence="2" key="1">
    <citation type="submission" date="2017-10" db="EMBL/GenBank/DDBJ databases">
        <title>Rapid genome shrinkage in a self-fertile nematode reveals novel sperm competition proteins.</title>
        <authorList>
            <person name="Yin D."/>
            <person name="Schwarz E.M."/>
            <person name="Thomas C.G."/>
            <person name="Felde R.L."/>
            <person name="Korf I.F."/>
            <person name="Cutter A.D."/>
            <person name="Schartner C.M."/>
            <person name="Ralston E.J."/>
            <person name="Meyer B.J."/>
            <person name="Haag E.S."/>
        </authorList>
    </citation>
    <scope>NUCLEOTIDE SEQUENCE [LARGE SCALE GENOMIC DNA]</scope>
    <source>
        <strain evidence="2">JU1422</strain>
    </source>
</reference>
<evidence type="ECO:0000313" key="1">
    <source>
        <dbReference type="EMBL" id="PIC49141.1"/>
    </source>
</evidence>
<dbReference type="Proteomes" id="UP000230233">
    <property type="component" value="Chromosome II"/>
</dbReference>
<dbReference type="AlphaFoldDB" id="A0A2G5VBU5"/>
<comment type="caution">
    <text evidence="1">The sequence shown here is derived from an EMBL/GenBank/DDBJ whole genome shotgun (WGS) entry which is preliminary data.</text>
</comment>
<keyword evidence="2" id="KW-1185">Reference proteome</keyword>
<name>A0A2G5VBU5_9PELO</name>
<evidence type="ECO:0000313" key="2">
    <source>
        <dbReference type="Proteomes" id="UP000230233"/>
    </source>
</evidence>
<proteinExistence type="predicted"/>
<sequence>MNYSKTLIIMKIYHYHYRRCTKEQFVGRLYTTNLRASSAGKEWRQHEAIRNIGDVNHFKKIVFHQFHRTDEVKMLLKVTKSRDAMTIQRDKLESLTRVLLSNFGQFEVLCLSEKKKGDMDHQTCCGEFQKKTIAKKDETIRLLQANLTHQKEEVTREVVQICFQYKEMEGGPHAIRR</sequence>
<organism evidence="1 2">
    <name type="scientific">Caenorhabditis nigoni</name>
    <dbReference type="NCBI Taxonomy" id="1611254"/>
    <lineage>
        <taxon>Eukaryota</taxon>
        <taxon>Metazoa</taxon>
        <taxon>Ecdysozoa</taxon>
        <taxon>Nematoda</taxon>
        <taxon>Chromadorea</taxon>
        <taxon>Rhabditida</taxon>
        <taxon>Rhabditina</taxon>
        <taxon>Rhabditomorpha</taxon>
        <taxon>Rhabditoidea</taxon>
        <taxon>Rhabditidae</taxon>
        <taxon>Peloderinae</taxon>
        <taxon>Caenorhabditis</taxon>
    </lineage>
</organism>